<evidence type="ECO:0000313" key="1">
    <source>
        <dbReference type="EMBL" id="CAF4626773.1"/>
    </source>
</evidence>
<dbReference type="Proteomes" id="UP000681722">
    <property type="component" value="Unassembled WGS sequence"/>
</dbReference>
<feature type="non-terminal residue" evidence="1">
    <location>
        <position position="1"/>
    </location>
</feature>
<evidence type="ECO:0000313" key="2">
    <source>
        <dbReference type="Proteomes" id="UP000681722"/>
    </source>
</evidence>
<gene>
    <name evidence="1" type="ORF">SRO942_LOCUS49714</name>
</gene>
<comment type="caution">
    <text evidence="1">The sequence shown here is derived from an EMBL/GenBank/DDBJ whole genome shotgun (WGS) entry which is preliminary data.</text>
</comment>
<accession>A0A8S2ZC45</accession>
<reference evidence="1" key="1">
    <citation type="submission" date="2021-02" db="EMBL/GenBank/DDBJ databases">
        <authorList>
            <person name="Nowell W R."/>
        </authorList>
    </citation>
    <scope>NUCLEOTIDE SEQUENCE</scope>
</reference>
<dbReference type="InterPro" id="IPR005049">
    <property type="entry name" value="STL-like"/>
</dbReference>
<name>A0A8S2ZC45_9BILA</name>
<dbReference type="EMBL" id="CAJOBC010135298">
    <property type="protein sequence ID" value="CAF4626773.1"/>
    <property type="molecule type" value="Genomic_DNA"/>
</dbReference>
<organism evidence="1 2">
    <name type="scientific">Didymodactylos carnosus</name>
    <dbReference type="NCBI Taxonomy" id="1234261"/>
    <lineage>
        <taxon>Eukaryota</taxon>
        <taxon>Metazoa</taxon>
        <taxon>Spiralia</taxon>
        <taxon>Gnathifera</taxon>
        <taxon>Rotifera</taxon>
        <taxon>Eurotatoria</taxon>
        <taxon>Bdelloidea</taxon>
        <taxon>Philodinida</taxon>
        <taxon>Philodinidae</taxon>
        <taxon>Didymodactylos</taxon>
    </lineage>
</organism>
<sequence length="114" mass="13071">DEQQMYHESGKFVRFLNTWNSSLPSLFQRIKQLATDIVHNGYWNMLEIDLINAWLNDLNRIGYSAPNIISYPKHNQEPKKVRAAVCVTGLMECAAEGWGVTDPVIRKHLTANID</sequence>
<dbReference type="PANTHER" id="PTHR31362:SF0">
    <property type="entry name" value="EXOSTOSIN DOMAIN-CONTAINING PROTEIN-RELATED"/>
    <property type="match status" value="1"/>
</dbReference>
<protein>
    <submittedName>
        <fullName evidence="1">Uncharacterized protein</fullName>
    </submittedName>
</protein>
<feature type="non-terminal residue" evidence="1">
    <location>
        <position position="114"/>
    </location>
</feature>
<dbReference type="Pfam" id="PF03385">
    <property type="entry name" value="STELLO"/>
    <property type="match status" value="1"/>
</dbReference>
<dbReference type="OrthoDB" id="10049184at2759"/>
<proteinExistence type="predicted"/>
<dbReference type="PANTHER" id="PTHR31362">
    <property type="entry name" value="GLYCOSYLTRANSFERASE STELLO1-RELATED"/>
    <property type="match status" value="1"/>
</dbReference>
<dbReference type="AlphaFoldDB" id="A0A8S2ZC45"/>